<protein>
    <submittedName>
        <fullName evidence="2">Xylose isomerase</fullName>
    </submittedName>
</protein>
<dbReference type="InterPro" id="IPR013022">
    <property type="entry name" value="Xyl_isomerase-like_TIM-brl"/>
</dbReference>
<dbReference type="SUPFAM" id="SSF51658">
    <property type="entry name" value="Xylose isomerase-like"/>
    <property type="match status" value="1"/>
</dbReference>
<feature type="domain" description="Xylose isomerase-like TIM barrel" evidence="1">
    <location>
        <begin position="19"/>
        <end position="255"/>
    </location>
</feature>
<evidence type="ECO:0000313" key="2">
    <source>
        <dbReference type="EMBL" id="GEM89053.1"/>
    </source>
</evidence>
<organism evidence="2 3">
    <name type="scientific">Oceanithermus desulfurans NBRC 100063</name>
    <dbReference type="NCBI Taxonomy" id="1227550"/>
    <lineage>
        <taxon>Bacteria</taxon>
        <taxon>Thermotogati</taxon>
        <taxon>Deinococcota</taxon>
        <taxon>Deinococci</taxon>
        <taxon>Thermales</taxon>
        <taxon>Thermaceae</taxon>
        <taxon>Oceanithermus</taxon>
    </lineage>
</organism>
<dbReference type="PANTHER" id="PTHR12110">
    <property type="entry name" value="HYDROXYPYRUVATE ISOMERASE"/>
    <property type="match status" value="1"/>
</dbReference>
<dbReference type="Pfam" id="PF01261">
    <property type="entry name" value="AP_endonuc_2"/>
    <property type="match status" value="1"/>
</dbReference>
<dbReference type="PANTHER" id="PTHR12110:SF21">
    <property type="entry name" value="XYLOSE ISOMERASE-LIKE TIM BARREL DOMAIN-CONTAINING PROTEIN"/>
    <property type="match status" value="1"/>
</dbReference>
<evidence type="ECO:0000313" key="3">
    <source>
        <dbReference type="Proteomes" id="UP000321827"/>
    </source>
</evidence>
<dbReference type="InterPro" id="IPR036237">
    <property type="entry name" value="Xyl_isomerase-like_sf"/>
</dbReference>
<dbReference type="EMBL" id="BJXN01000003">
    <property type="protein sequence ID" value="GEM89053.1"/>
    <property type="molecule type" value="Genomic_DNA"/>
</dbReference>
<dbReference type="Proteomes" id="UP000321827">
    <property type="component" value="Unassembled WGS sequence"/>
</dbReference>
<accession>A0A511RHD2</accession>
<proteinExistence type="predicted"/>
<keyword evidence="2" id="KW-0413">Isomerase</keyword>
<dbReference type="Gene3D" id="3.20.20.150">
    <property type="entry name" value="Divalent-metal-dependent TIM barrel enzymes"/>
    <property type="match status" value="1"/>
</dbReference>
<dbReference type="GO" id="GO:0016853">
    <property type="term" value="F:isomerase activity"/>
    <property type="evidence" value="ECO:0007669"/>
    <property type="project" value="UniProtKB-KW"/>
</dbReference>
<gene>
    <name evidence="2" type="ORF">ODE01S_04870</name>
</gene>
<dbReference type="OrthoDB" id="9801960at2"/>
<dbReference type="InterPro" id="IPR050312">
    <property type="entry name" value="IolE/XylAMocC-like"/>
</dbReference>
<name>A0A511RHD2_9DEIN</name>
<evidence type="ECO:0000259" key="1">
    <source>
        <dbReference type="Pfam" id="PF01261"/>
    </source>
</evidence>
<dbReference type="RefSeq" id="WP_147145471.1">
    <property type="nucleotide sequence ID" value="NZ_BJXN01000003.1"/>
</dbReference>
<comment type="caution">
    <text evidence="2">The sequence shown here is derived from an EMBL/GenBank/DDBJ whole genome shotgun (WGS) entry which is preliminary data.</text>
</comment>
<sequence>MRLGFSAVTAGLVDPREAFALAAELGIDIELSVDLQEMFPQLPGARELREMGRAAGVGFTVHLPFVDLNLASVVEAAWTTSLERMQRALEFAGAVDARVGVLHTGQIPLRHPILIEAAKERLARALERLGPPPVPVAVENLALDRHDLLQEPAELVRLVEGAGEGFGYTLDLPHAYVQGGEAQIRAYLEAMQASRAPLLHLHLHDNLGDRDAHLPVGAGSLPYPAFKGALAGFAGTAALEVTGGVEGVKNSLRALHAAWDI</sequence>
<reference evidence="2 3" key="1">
    <citation type="submission" date="2019-07" db="EMBL/GenBank/DDBJ databases">
        <title>Whole genome shotgun sequence of Oceanithermus desulfurans NBRC 100063.</title>
        <authorList>
            <person name="Hosoyama A."/>
            <person name="Uohara A."/>
            <person name="Ohji S."/>
            <person name="Ichikawa N."/>
        </authorList>
    </citation>
    <scope>NUCLEOTIDE SEQUENCE [LARGE SCALE GENOMIC DNA]</scope>
    <source>
        <strain evidence="2 3">NBRC 100063</strain>
    </source>
</reference>
<dbReference type="AlphaFoldDB" id="A0A511RHD2"/>